<accession>A0ABY4RC70</accession>
<reference evidence="1" key="1">
    <citation type="submission" date="2021-09" db="EMBL/GenBank/DDBJ databases">
        <title>First case of bloodstream infection caused by Mixta hanseatica sp. nov., a member of the Erwiniaceae family.</title>
        <authorList>
            <person name="Both A."/>
            <person name="Huang J."/>
            <person name="Wenzel P."/>
            <person name="Aepfelbacher M."/>
            <person name="Rohde H."/>
            <person name="Christner M."/>
            <person name="Hentschke M."/>
        </authorList>
    </citation>
    <scope>NUCLEOTIDE SEQUENCE</scope>
    <source>
        <strain evidence="1">X22927</strain>
    </source>
</reference>
<evidence type="ECO:0008006" key="3">
    <source>
        <dbReference type="Google" id="ProtNLM"/>
    </source>
</evidence>
<keyword evidence="2" id="KW-1185">Reference proteome</keyword>
<sequence length="154" mass="17297">MNNKFKILTAILTLIIAAAIYLTMNTTNRHFSCLAQYHVQNNGLRANMLMHFFFDDVSGFVTMDGEFINASGHHKVLSRKVLFDFTTTKSNYLLTSKAIIPAAFDNTDNHSLAYLLEGFYTSKNQPAQYNIYYDGNGGYIFMNGNVPVLLCANA</sequence>
<dbReference type="RefSeq" id="WP_249892961.1">
    <property type="nucleotide sequence ID" value="NZ_CP082904.1"/>
</dbReference>
<evidence type="ECO:0000313" key="1">
    <source>
        <dbReference type="EMBL" id="UQY44336.1"/>
    </source>
</evidence>
<evidence type="ECO:0000313" key="2">
    <source>
        <dbReference type="Proteomes" id="UP001056635"/>
    </source>
</evidence>
<protein>
    <recommendedName>
        <fullName evidence="3">FidL-like membrane protein</fullName>
    </recommendedName>
</protein>
<dbReference type="EMBL" id="CP082904">
    <property type="protein sequence ID" value="UQY44336.1"/>
    <property type="molecule type" value="Genomic_DNA"/>
</dbReference>
<proteinExistence type="predicted"/>
<name>A0ABY4RC70_9GAMM</name>
<organism evidence="1 2">
    <name type="scientific">Mixta hanseatica</name>
    <dbReference type="NCBI Taxonomy" id="2872648"/>
    <lineage>
        <taxon>Bacteria</taxon>
        <taxon>Pseudomonadati</taxon>
        <taxon>Pseudomonadota</taxon>
        <taxon>Gammaproteobacteria</taxon>
        <taxon>Enterobacterales</taxon>
        <taxon>Erwiniaceae</taxon>
        <taxon>Mixta</taxon>
    </lineage>
</organism>
<gene>
    <name evidence="1" type="ORF">K6958_01075</name>
</gene>
<dbReference type="Proteomes" id="UP001056635">
    <property type="component" value="Chromosome"/>
</dbReference>